<evidence type="ECO:0000313" key="2">
    <source>
        <dbReference type="Proteomes" id="UP000244925"/>
    </source>
</evidence>
<dbReference type="GeneID" id="93423897"/>
<organism evidence="1 2">
    <name type="scientific">Paramuribaculum intestinale</name>
    <dbReference type="NCBI Taxonomy" id="2094151"/>
    <lineage>
        <taxon>Bacteria</taxon>
        <taxon>Pseudomonadati</taxon>
        <taxon>Bacteroidota</taxon>
        <taxon>Bacteroidia</taxon>
        <taxon>Bacteroidales</taxon>
        <taxon>Muribaculaceae</taxon>
        <taxon>Paramuribaculum</taxon>
    </lineage>
</organism>
<proteinExistence type="predicted"/>
<reference evidence="2" key="1">
    <citation type="submission" date="2018-02" db="EMBL/GenBank/DDBJ databases">
        <authorList>
            <person name="Clavel T."/>
            <person name="Strowig T."/>
        </authorList>
    </citation>
    <scope>NUCLEOTIDE SEQUENCE [LARGE SCALE GENOMIC DNA]</scope>
    <source>
        <strain evidence="2">DSM 100764</strain>
    </source>
</reference>
<comment type="caution">
    <text evidence="1">The sequence shown here is derived from an EMBL/GenBank/DDBJ whole genome shotgun (WGS) entry which is preliminary data.</text>
</comment>
<dbReference type="Proteomes" id="UP000244925">
    <property type="component" value="Unassembled WGS sequence"/>
</dbReference>
<gene>
    <name evidence="1" type="ORF">C5O25_05240</name>
</gene>
<dbReference type="EMBL" id="PUBV01000008">
    <property type="protein sequence ID" value="PWB08000.1"/>
    <property type="molecule type" value="Genomic_DNA"/>
</dbReference>
<accession>A0A2V1ITB3</accession>
<keyword evidence="2" id="KW-1185">Reference proteome</keyword>
<name>A0A2V1ITB3_9BACT</name>
<dbReference type="AlphaFoldDB" id="A0A2V1ITB3"/>
<dbReference type="RefSeq" id="WP_107035684.1">
    <property type="nucleotide sequence ID" value="NZ_CAOVFO010000003.1"/>
</dbReference>
<evidence type="ECO:0000313" key="1">
    <source>
        <dbReference type="EMBL" id="PWB08000.1"/>
    </source>
</evidence>
<sequence>MNVTIESLIFDFDDKIRAVVLDLINRILLTRNETELRETVAVCAERTDLNKFFLYGYGKHHFWVKQRLVSDPAKTFDQRMMIVNF</sequence>
<protein>
    <submittedName>
        <fullName evidence="1">Uncharacterized protein</fullName>
    </submittedName>
</protein>